<evidence type="ECO:0000259" key="5">
    <source>
        <dbReference type="PROSITE" id="PS50010"/>
    </source>
</evidence>
<dbReference type="Pfam" id="PF00621">
    <property type="entry name" value="RhoGEF"/>
    <property type="match status" value="1"/>
</dbReference>
<dbReference type="SMART" id="SM00369">
    <property type="entry name" value="LRR_TYP"/>
    <property type="match status" value="4"/>
</dbReference>
<evidence type="ECO:0000256" key="4">
    <source>
        <dbReference type="SAM" id="Phobius"/>
    </source>
</evidence>
<name>A0A507E2I0_9FUNG</name>
<dbReference type="PROSITE" id="PS00741">
    <property type="entry name" value="DH_1"/>
    <property type="match status" value="1"/>
</dbReference>
<keyword evidence="4" id="KW-1133">Transmembrane helix</keyword>
<dbReference type="InterPro" id="IPR000219">
    <property type="entry name" value="DH_dom"/>
</dbReference>
<feature type="compositionally biased region" description="Low complexity" evidence="3">
    <location>
        <begin position="158"/>
        <end position="171"/>
    </location>
</feature>
<feature type="region of interest" description="Disordered" evidence="3">
    <location>
        <begin position="892"/>
        <end position="920"/>
    </location>
</feature>
<dbReference type="PROSITE" id="PS50010">
    <property type="entry name" value="DH_2"/>
    <property type="match status" value="1"/>
</dbReference>
<feature type="compositionally biased region" description="Polar residues" evidence="3">
    <location>
        <begin position="493"/>
        <end position="508"/>
    </location>
</feature>
<dbReference type="GO" id="GO:0005737">
    <property type="term" value="C:cytoplasm"/>
    <property type="evidence" value="ECO:0007669"/>
    <property type="project" value="TreeGrafter"/>
</dbReference>
<dbReference type="PANTHER" id="PTHR12673">
    <property type="entry name" value="FACIOGENITAL DYSPLASIA PROTEIN"/>
    <property type="match status" value="1"/>
</dbReference>
<accession>A0A507E2I0</accession>
<evidence type="ECO:0000313" key="6">
    <source>
        <dbReference type="EMBL" id="TPX58283.1"/>
    </source>
</evidence>
<proteinExistence type="predicted"/>
<feature type="compositionally biased region" description="Low complexity" evidence="3">
    <location>
        <begin position="1034"/>
        <end position="1046"/>
    </location>
</feature>
<dbReference type="GO" id="GO:0005085">
    <property type="term" value="F:guanyl-nucleotide exchange factor activity"/>
    <property type="evidence" value="ECO:0007669"/>
    <property type="project" value="InterPro"/>
</dbReference>
<dbReference type="CDD" id="cd00160">
    <property type="entry name" value="RhoGEF"/>
    <property type="match status" value="1"/>
</dbReference>
<feature type="region of interest" description="Disordered" evidence="3">
    <location>
        <begin position="1293"/>
        <end position="1327"/>
    </location>
</feature>
<feature type="compositionally biased region" description="Polar residues" evidence="3">
    <location>
        <begin position="892"/>
        <end position="910"/>
    </location>
</feature>
<dbReference type="InterPro" id="IPR001611">
    <property type="entry name" value="Leu-rich_rpt"/>
</dbReference>
<keyword evidence="1" id="KW-0433">Leucine-rich repeat</keyword>
<feature type="compositionally biased region" description="Low complexity" evidence="3">
    <location>
        <begin position="845"/>
        <end position="865"/>
    </location>
</feature>
<feature type="transmembrane region" description="Helical" evidence="4">
    <location>
        <begin position="48"/>
        <end position="70"/>
    </location>
</feature>
<dbReference type="InterPro" id="IPR035899">
    <property type="entry name" value="DBL_dom_sf"/>
</dbReference>
<dbReference type="Pfam" id="PF13855">
    <property type="entry name" value="LRR_8"/>
    <property type="match status" value="2"/>
</dbReference>
<sequence length="1407" mass="154676">MHTSRTRAPSTRCDTKTIASVTLTATFGPARANRSTTNSTVPSIPQAVRYIAFYFLSSTLFIALLETLFLRRSLRLQPLLNKLQRHHPLLRLLWPPPPPRKSMTRSPRVDAMWNFLYVVLTLIAARSVWTIGQRPWKRVNQRRGIRTGDNKDYTSVQRGARPARPPGVRAPSTLPKVNATIKPVPLQKDHIVARLQQRAHHSQHMENHVAAAAVDANVLDKSRAHHGEAANGYSGRGNTMLEIPMIPITDGEFLGDIADVVLPSEPAAINEPKTQSPPIIGSVISNVAHHDALSRHINTRTDANADAATSSFASEHSTTGDESFGDEFWKAVERNSDGESTTTKESSVTSPRYPDAKSERFQTSLTRPSRDSGSSFLTDSSGGYADISASTSAVLAELQESLKATPAQAAAPVSLPPPPQPVRPSTSRKQSYRPLPLPPVPDKPGAVNDDRRSFSSASFAERRPSGRYGKELPSPPQNLSPELSSESEPDESAATTLHPQQHTLSLSPKSPHLPTFLDLSKRSLTALPTLSTDHCRVLTRVLLARNKLTHLPDLVLDHMPNIRTLDLSDNLLKSVPPGLGRLNRLKELYLAGNGIERLEAELGACVHVEIIGLSRNRLYEIAPAAITTLAHLRILDLSSNYLRTLPPALHAVAPTLQKLLVDDNPIEQSLIKLVNPILTTSRRTRDPSFSAASSSSVLKAQQSAGNIKSILAGMSGRRKDEAALEVNTNMDDANLQLSEEDRKSMASFDSGVADVDRRALLLIKNRTGVEDDAKSHEILTRLHYSDPDLLVPPGPTSISRPRSNPASAAYAIHLHRLLNYLRDVNDLNLVGPSSRRNSQDDQTILTQEQQEQQQQPPQPELGTLLGPPPTLPNLDPVCAVNSLLSSVVVPATTPNPEKSINNNQYPNPNKSPEPANTAVSDRRTQVITEIVTTERTYVRELEALVTLYLHPLQQEHIFTDTEMELVFGNLESLLKYHKEQLLPEFELRLKDPRQALGKTLVDMAPHLQAYEMYYNKFDAATSFITLLESIGNSSASNTHSSGSNSHNSKKHKSSIDKRHAHLKPLAKRFRQFTTHAKQNPLHASQLNLQSFLILPVQRLPRYKLLVDQLLKVTPPDHPECAQVDTAQKRVADAVRQCNERKRAFEATTAGAAILHRLVDPATTLSPYSNSNTHKHATDDAATDARLYFAAPTELRVVKYVERDWTSALDLTTVVERGTKKKGKKRVERERIGRVYEWRVGKLCKQNERAGGAGAGAEEDAAALLSENGIASLAGVQYPFYVIGSRLLWCAPRRPNANNNNSTTTTTTLPPHRRRPTLDLAPPTTGPPPPTDLLHLTATAPPVPATEQLELVRALTHLTAAHVLAPVAEKESLARLTDGTCVLYLVGPDKVLKALMDAVREMRGLLAT</sequence>
<organism evidence="6 7">
    <name type="scientific">Powellomyces hirtus</name>
    <dbReference type="NCBI Taxonomy" id="109895"/>
    <lineage>
        <taxon>Eukaryota</taxon>
        <taxon>Fungi</taxon>
        <taxon>Fungi incertae sedis</taxon>
        <taxon>Chytridiomycota</taxon>
        <taxon>Chytridiomycota incertae sedis</taxon>
        <taxon>Chytridiomycetes</taxon>
        <taxon>Spizellomycetales</taxon>
        <taxon>Powellomycetaceae</taxon>
        <taxon>Powellomyces</taxon>
    </lineage>
</organism>
<keyword evidence="4" id="KW-0812">Transmembrane</keyword>
<evidence type="ECO:0000256" key="3">
    <source>
        <dbReference type="SAM" id="MobiDB-lite"/>
    </source>
</evidence>
<dbReference type="PROSITE" id="PS51450">
    <property type="entry name" value="LRR"/>
    <property type="match status" value="2"/>
</dbReference>
<dbReference type="Proteomes" id="UP000318582">
    <property type="component" value="Unassembled WGS sequence"/>
</dbReference>
<dbReference type="InterPro" id="IPR001331">
    <property type="entry name" value="GDS_CDC24_CS"/>
</dbReference>
<keyword evidence="4" id="KW-0472">Membrane</keyword>
<dbReference type="SMART" id="SM00325">
    <property type="entry name" value="RhoGEF"/>
    <property type="match status" value="1"/>
</dbReference>
<evidence type="ECO:0000313" key="7">
    <source>
        <dbReference type="Proteomes" id="UP000318582"/>
    </source>
</evidence>
<feature type="region of interest" description="Disordered" evidence="3">
    <location>
        <begin position="147"/>
        <end position="174"/>
    </location>
</feature>
<gene>
    <name evidence="6" type="ORF">PhCBS80983_g03222</name>
</gene>
<reference evidence="6 7" key="1">
    <citation type="journal article" date="2019" name="Sci. Rep.">
        <title>Comparative genomics of chytrid fungi reveal insights into the obligate biotrophic and pathogenic lifestyle of Synchytrium endobioticum.</title>
        <authorList>
            <person name="van de Vossenberg B.T.L.H."/>
            <person name="Warris S."/>
            <person name="Nguyen H.D.T."/>
            <person name="van Gent-Pelzer M.P.E."/>
            <person name="Joly D.L."/>
            <person name="van de Geest H.C."/>
            <person name="Bonants P.J.M."/>
            <person name="Smith D.S."/>
            <person name="Levesque C.A."/>
            <person name="van der Lee T.A.J."/>
        </authorList>
    </citation>
    <scope>NUCLEOTIDE SEQUENCE [LARGE SCALE GENOMIC DNA]</scope>
    <source>
        <strain evidence="6 7">CBS 809.83</strain>
    </source>
</reference>
<keyword evidence="2" id="KW-0677">Repeat</keyword>
<dbReference type="SUPFAM" id="SSF48065">
    <property type="entry name" value="DBL homology domain (DH-domain)"/>
    <property type="match status" value="1"/>
</dbReference>
<dbReference type="EMBL" id="QEAQ01000038">
    <property type="protein sequence ID" value="TPX58283.1"/>
    <property type="molecule type" value="Genomic_DNA"/>
</dbReference>
<dbReference type="InterPro" id="IPR051092">
    <property type="entry name" value="FYVE_RhoGEF_PH"/>
</dbReference>
<feature type="compositionally biased region" description="Polar residues" evidence="3">
    <location>
        <begin position="834"/>
        <end position="844"/>
    </location>
</feature>
<dbReference type="STRING" id="109895.A0A507E2I0"/>
<feature type="compositionally biased region" description="Low complexity" evidence="3">
    <location>
        <begin position="1293"/>
        <end position="1309"/>
    </location>
</feature>
<feature type="compositionally biased region" description="Low complexity" evidence="3">
    <location>
        <begin position="339"/>
        <end position="350"/>
    </location>
</feature>
<feature type="compositionally biased region" description="Polar residues" evidence="3">
    <location>
        <begin position="361"/>
        <end position="381"/>
    </location>
</feature>
<feature type="domain" description="DH" evidence="5">
    <location>
        <begin position="922"/>
        <end position="1140"/>
    </location>
</feature>
<dbReference type="GO" id="GO:0035556">
    <property type="term" value="P:intracellular signal transduction"/>
    <property type="evidence" value="ECO:0007669"/>
    <property type="project" value="InterPro"/>
</dbReference>
<dbReference type="InterPro" id="IPR032675">
    <property type="entry name" value="LRR_dom_sf"/>
</dbReference>
<dbReference type="SUPFAM" id="SSF52058">
    <property type="entry name" value="L domain-like"/>
    <property type="match status" value="1"/>
</dbReference>
<feature type="compositionally biased region" description="Basic residues" evidence="3">
    <location>
        <begin position="1047"/>
        <end position="1057"/>
    </location>
</feature>
<dbReference type="Gene3D" id="3.80.10.10">
    <property type="entry name" value="Ribonuclease Inhibitor"/>
    <property type="match status" value="1"/>
</dbReference>
<feature type="region of interest" description="Disordered" evidence="3">
    <location>
        <begin position="1034"/>
        <end position="1057"/>
    </location>
</feature>
<protein>
    <recommendedName>
        <fullName evidence="5">DH domain-containing protein</fullName>
    </recommendedName>
</protein>
<feature type="compositionally biased region" description="Basic and acidic residues" evidence="3">
    <location>
        <begin position="460"/>
        <end position="470"/>
    </location>
</feature>
<evidence type="ECO:0000256" key="1">
    <source>
        <dbReference type="ARBA" id="ARBA00022614"/>
    </source>
</evidence>
<evidence type="ECO:0000256" key="2">
    <source>
        <dbReference type="ARBA" id="ARBA00022737"/>
    </source>
</evidence>
<dbReference type="Gene3D" id="1.20.900.10">
    <property type="entry name" value="Dbl homology (DH) domain"/>
    <property type="match status" value="1"/>
</dbReference>
<dbReference type="PANTHER" id="PTHR12673:SF159">
    <property type="entry name" value="LD03170P"/>
    <property type="match status" value="1"/>
</dbReference>
<feature type="region of interest" description="Disordered" evidence="3">
    <location>
        <begin position="333"/>
        <end position="383"/>
    </location>
</feature>
<feature type="region of interest" description="Disordered" evidence="3">
    <location>
        <begin position="831"/>
        <end position="872"/>
    </location>
</feature>
<keyword evidence="7" id="KW-1185">Reference proteome</keyword>
<dbReference type="InterPro" id="IPR003591">
    <property type="entry name" value="Leu-rich_rpt_typical-subtyp"/>
</dbReference>
<feature type="region of interest" description="Disordered" evidence="3">
    <location>
        <begin position="407"/>
        <end position="511"/>
    </location>
</feature>
<comment type="caution">
    <text evidence="6">The sequence shown here is derived from an EMBL/GenBank/DDBJ whole genome shotgun (WGS) entry which is preliminary data.</text>
</comment>